<organism evidence="2 3">
    <name type="scientific">Luteolibacter ambystomatis</name>
    <dbReference type="NCBI Taxonomy" id="2824561"/>
    <lineage>
        <taxon>Bacteria</taxon>
        <taxon>Pseudomonadati</taxon>
        <taxon>Verrucomicrobiota</taxon>
        <taxon>Verrucomicrobiia</taxon>
        <taxon>Verrucomicrobiales</taxon>
        <taxon>Verrucomicrobiaceae</taxon>
        <taxon>Luteolibacter</taxon>
    </lineage>
</organism>
<dbReference type="AlphaFoldDB" id="A0A975J2B7"/>
<evidence type="ECO:0000256" key="1">
    <source>
        <dbReference type="SAM" id="SignalP"/>
    </source>
</evidence>
<gene>
    <name evidence="2" type="ORF">KBB96_07585</name>
</gene>
<evidence type="ECO:0000313" key="2">
    <source>
        <dbReference type="EMBL" id="QUE52745.1"/>
    </source>
</evidence>
<keyword evidence="3" id="KW-1185">Reference proteome</keyword>
<dbReference type="KEGG" id="lamb:KBB96_07585"/>
<dbReference type="EMBL" id="CP073100">
    <property type="protein sequence ID" value="QUE52745.1"/>
    <property type="molecule type" value="Genomic_DNA"/>
</dbReference>
<feature type="signal peptide" evidence="1">
    <location>
        <begin position="1"/>
        <end position="25"/>
    </location>
</feature>
<dbReference type="RefSeq" id="WP_211634028.1">
    <property type="nucleotide sequence ID" value="NZ_CP073100.1"/>
</dbReference>
<sequence>MKTCVGIAMMVLAVTIAGNTLSLGADPNPPSPKDWLKNPPETLSTPATEVAETNFYVVGLTHVYTAVGWLGGNSSKELTPEQAKYLTGHYYRQDNGKKAFLVRGLFSNETGKHSLKLYGDSLVVRHDSLGRSDKPNFSPIIVQLEKAPKNVYVVISVAE</sequence>
<evidence type="ECO:0000313" key="3">
    <source>
        <dbReference type="Proteomes" id="UP000676169"/>
    </source>
</evidence>
<reference evidence="2" key="1">
    <citation type="submission" date="2021-04" db="EMBL/GenBank/DDBJ databases">
        <title>Luteolibacter sp. 32A isolated from the skin of an Anderson's salamander (Ambystoma andersonii).</title>
        <authorList>
            <person name="Spergser J."/>
            <person name="Busse H.-J."/>
        </authorList>
    </citation>
    <scope>NUCLEOTIDE SEQUENCE</scope>
    <source>
        <strain evidence="2">32A</strain>
    </source>
</reference>
<keyword evidence="1" id="KW-0732">Signal</keyword>
<name>A0A975J2B7_9BACT</name>
<dbReference type="Proteomes" id="UP000676169">
    <property type="component" value="Chromosome"/>
</dbReference>
<protein>
    <submittedName>
        <fullName evidence="2">Uncharacterized protein</fullName>
    </submittedName>
</protein>
<proteinExistence type="predicted"/>
<accession>A0A975J2B7</accession>
<feature type="chain" id="PRO_5037041058" evidence="1">
    <location>
        <begin position="26"/>
        <end position="159"/>
    </location>
</feature>